<dbReference type="OrthoDB" id="127492at2759"/>
<name>A0A225W4E8_9STRA</name>
<comment type="caution">
    <text evidence="1">The sequence shown here is derived from an EMBL/GenBank/DDBJ whole genome shotgun (WGS) entry which is preliminary data.</text>
</comment>
<sequence length="112" mass="13137">MEEFYNQIRQLFSPTKHMGMLPEAAEKIYCIYVFAQKTSVNQVSKQRDLPDNTRDLHGNHTFAISILRQADEYASSDVTMTGDLHPGEFRGYWKQQDPDLWFEPDYSRDQEA</sequence>
<reference evidence="2" key="1">
    <citation type="submission" date="2017-03" db="EMBL/GenBank/DDBJ databases">
        <title>Phytopthora megakarya and P. palmivora, two closely related causual agents of cacao black pod achieved similar genome size and gene model numbers by different mechanisms.</title>
        <authorList>
            <person name="Ali S."/>
            <person name="Shao J."/>
            <person name="Larry D.J."/>
            <person name="Kronmiller B."/>
            <person name="Shen D."/>
            <person name="Strem M.D."/>
            <person name="Melnick R.L."/>
            <person name="Guiltinan M.J."/>
            <person name="Tyler B.M."/>
            <person name="Meinhardt L.W."/>
            <person name="Bailey B.A."/>
        </authorList>
    </citation>
    <scope>NUCLEOTIDE SEQUENCE [LARGE SCALE GENOMIC DNA]</scope>
    <source>
        <strain evidence="2">zdho120</strain>
    </source>
</reference>
<gene>
    <name evidence="1" type="ORF">PHMEG_00015017</name>
</gene>
<evidence type="ECO:0000313" key="1">
    <source>
        <dbReference type="EMBL" id="OWZ11897.1"/>
    </source>
</evidence>
<keyword evidence="2" id="KW-1185">Reference proteome</keyword>
<evidence type="ECO:0000313" key="2">
    <source>
        <dbReference type="Proteomes" id="UP000198211"/>
    </source>
</evidence>
<dbReference type="Proteomes" id="UP000198211">
    <property type="component" value="Unassembled WGS sequence"/>
</dbReference>
<dbReference type="AlphaFoldDB" id="A0A225W4E8"/>
<dbReference type="EMBL" id="NBNE01001998">
    <property type="protein sequence ID" value="OWZ11897.1"/>
    <property type="molecule type" value="Genomic_DNA"/>
</dbReference>
<organism evidence="1 2">
    <name type="scientific">Phytophthora megakarya</name>
    <dbReference type="NCBI Taxonomy" id="4795"/>
    <lineage>
        <taxon>Eukaryota</taxon>
        <taxon>Sar</taxon>
        <taxon>Stramenopiles</taxon>
        <taxon>Oomycota</taxon>
        <taxon>Peronosporomycetes</taxon>
        <taxon>Peronosporales</taxon>
        <taxon>Peronosporaceae</taxon>
        <taxon>Phytophthora</taxon>
    </lineage>
</organism>
<protein>
    <submittedName>
        <fullName evidence="1">Uncharacterized protein</fullName>
    </submittedName>
</protein>
<proteinExistence type="predicted"/>
<accession>A0A225W4E8</accession>